<organism evidence="3 4">
    <name type="scientific">Coniochaeta ligniaria NRRL 30616</name>
    <dbReference type="NCBI Taxonomy" id="1408157"/>
    <lineage>
        <taxon>Eukaryota</taxon>
        <taxon>Fungi</taxon>
        <taxon>Dikarya</taxon>
        <taxon>Ascomycota</taxon>
        <taxon>Pezizomycotina</taxon>
        <taxon>Sordariomycetes</taxon>
        <taxon>Sordariomycetidae</taxon>
        <taxon>Coniochaetales</taxon>
        <taxon>Coniochaetaceae</taxon>
        <taxon>Coniochaeta</taxon>
    </lineage>
</organism>
<evidence type="ECO:0000313" key="4">
    <source>
        <dbReference type="Proteomes" id="UP000182658"/>
    </source>
</evidence>
<proteinExistence type="predicted"/>
<dbReference type="Proteomes" id="UP000182658">
    <property type="component" value="Unassembled WGS sequence"/>
</dbReference>
<dbReference type="STRING" id="1408157.A0A1J7IKV5"/>
<evidence type="ECO:0000313" key="3">
    <source>
        <dbReference type="EMBL" id="OIW27915.1"/>
    </source>
</evidence>
<accession>A0A1J7IKV5</accession>
<dbReference type="AlphaFoldDB" id="A0A1J7IKV5"/>
<protein>
    <submittedName>
        <fullName evidence="3">Uncharacterized protein</fullName>
    </submittedName>
</protein>
<dbReference type="InParanoid" id="A0A1J7IKV5"/>
<dbReference type="EMBL" id="KV875099">
    <property type="protein sequence ID" value="OIW27915.1"/>
    <property type="molecule type" value="Genomic_DNA"/>
</dbReference>
<feature type="transmembrane region" description="Helical" evidence="2">
    <location>
        <begin position="234"/>
        <end position="256"/>
    </location>
</feature>
<evidence type="ECO:0000256" key="2">
    <source>
        <dbReference type="SAM" id="Phobius"/>
    </source>
</evidence>
<keyword evidence="4" id="KW-1185">Reference proteome</keyword>
<evidence type="ECO:0000256" key="1">
    <source>
        <dbReference type="SAM" id="MobiDB-lite"/>
    </source>
</evidence>
<feature type="region of interest" description="Disordered" evidence="1">
    <location>
        <begin position="196"/>
        <end position="225"/>
    </location>
</feature>
<gene>
    <name evidence="3" type="ORF">CONLIGDRAFT_454281</name>
</gene>
<dbReference type="CDD" id="cd12087">
    <property type="entry name" value="TM_EGFR-like"/>
    <property type="match status" value="1"/>
</dbReference>
<sequence length="328" mass="34655">MATLTPTPTLTPTAVTLTVITVSGTHVQVAPLPTPFPSRSGCADNIWRRPEGTFVAWDPLYVSYVTSASTCFAPQVTSWWLFNSKTVSAYQGLGLTFACPEAYYTAATSVLSSESLQQVYCCPSQYGFSSYEQISHGVVPSQCTSVAPAGQVLSFLDVQIVDGSPAGNTTSSKLQSSATIYGVPVNGFNAISNQTSTLASSTAPPGTTDNADSSATAVASGPSGSKVGPPLGTVVGAAIGVVLALIAIAFAGFVFWRRRKRMMEDRTPSPGTFGLENMSDHDSVRPVVQKYELYTAEQKHELSATVDRHELYASWPATSIYELHGSAP</sequence>
<dbReference type="OrthoDB" id="4497263at2759"/>
<reference evidence="3 4" key="1">
    <citation type="submission" date="2016-10" db="EMBL/GenBank/DDBJ databases">
        <title>Draft genome sequence of Coniochaeta ligniaria NRRL30616, a lignocellulolytic fungus for bioabatement of inhibitors in plant biomass hydrolysates.</title>
        <authorList>
            <consortium name="DOE Joint Genome Institute"/>
            <person name="Jimenez D.J."/>
            <person name="Hector R.E."/>
            <person name="Riley R."/>
            <person name="Sun H."/>
            <person name="Grigoriev I.V."/>
            <person name="Van Elsas J.D."/>
            <person name="Nichols N.N."/>
        </authorList>
    </citation>
    <scope>NUCLEOTIDE SEQUENCE [LARGE SCALE GENOMIC DNA]</scope>
    <source>
        <strain evidence="3 4">NRRL 30616</strain>
    </source>
</reference>
<feature type="compositionally biased region" description="Polar residues" evidence="1">
    <location>
        <begin position="196"/>
        <end position="217"/>
    </location>
</feature>
<keyword evidence="2" id="KW-1133">Transmembrane helix</keyword>
<name>A0A1J7IKV5_9PEZI</name>
<keyword evidence="2" id="KW-0812">Transmembrane</keyword>
<keyword evidence="2" id="KW-0472">Membrane</keyword>